<protein>
    <submittedName>
        <fullName evidence="1">Uncharacterized protein</fullName>
    </submittedName>
</protein>
<evidence type="ECO:0000313" key="1">
    <source>
        <dbReference type="EMBL" id="OKL42908.1"/>
    </source>
</evidence>
<gene>
    <name evidence="1" type="ORF">A3843_16250</name>
</gene>
<dbReference type="Pfam" id="PF13455">
    <property type="entry name" value="MUG113"/>
    <property type="match status" value="1"/>
</dbReference>
<comment type="caution">
    <text evidence="1">The sequence shown here is derived from an EMBL/GenBank/DDBJ whole genome shotgun (WGS) entry which is preliminary data.</text>
</comment>
<dbReference type="Proteomes" id="UP000185783">
    <property type="component" value="Unassembled WGS sequence"/>
</dbReference>
<proteinExistence type="predicted"/>
<organism evidence="1 2">
    <name type="scientific">Pseudovibrio exalbescens</name>
    <dbReference type="NCBI Taxonomy" id="197461"/>
    <lineage>
        <taxon>Bacteria</taxon>
        <taxon>Pseudomonadati</taxon>
        <taxon>Pseudomonadota</taxon>
        <taxon>Alphaproteobacteria</taxon>
        <taxon>Hyphomicrobiales</taxon>
        <taxon>Stappiaceae</taxon>
        <taxon>Pseudovibrio</taxon>
    </lineage>
</organism>
<accession>A0A1U7JDY8</accession>
<sequence length="156" mass="18115">MSNFGNFQASESLSRFGVIPTDPGFIYVIAAYKKIKVGRSVAPKKRIKEAKTWLPDAEIIGVKPFWNHTALERALHVGLAQFWHDKEWYDFKDDDFYEYFIDEIKAFSDENINSNSINFIYMMNGTGMAEFTLEESASSISKRKFLKENSQNFRED</sequence>
<dbReference type="RefSeq" id="WP_028482374.1">
    <property type="nucleotide sequence ID" value="NZ_LVVZ01000025.1"/>
</dbReference>
<evidence type="ECO:0000313" key="2">
    <source>
        <dbReference type="Proteomes" id="UP000185783"/>
    </source>
</evidence>
<dbReference type="STRING" id="197461.A3843_16250"/>
<keyword evidence="2" id="KW-1185">Reference proteome</keyword>
<dbReference type="AlphaFoldDB" id="A0A1U7JDY8"/>
<name>A0A1U7JDY8_9HYPH</name>
<reference evidence="1 2" key="1">
    <citation type="submission" date="2016-03" db="EMBL/GenBank/DDBJ databases">
        <title>Genome sequence of Nesiotobacter sp. nov., a moderately halophilic alphaproteobacterium isolated from the Yellow Sea, China.</title>
        <authorList>
            <person name="Zhang G."/>
            <person name="Zhang R."/>
        </authorList>
    </citation>
    <scope>NUCLEOTIDE SEQUENCE [LARGE SCALE GENOMIC DNA]</scope>
    <source>
        <strain evidence="1 2">WB1-6</strain>
    </source>
</reference>
<dbReference type="EMBL" id="LVVZ01000025">
    <property type="protein sequence ID" value="OKL42908.1"/>
    <property type="molecule type" value="Genomic_DNA"/>
</dbReference>